<dbReference type="AlphaFoldDB" id="A0A011UGW2"/>
<reference evidence="3 4" key="1">
    <citation type="submission" date="2013-06" db="EMBL/GenBank/DDBJ databases">
        <title>Rumen cellulosomics: divergent fiber-degrading strategies revealed by comparative genome-wide analysis of six Ruminococcal strains.</title>
        <authorList>
            <person name="Dassa B."/>
            <person name="Borovok I."/>
            <person name="Lamed R."/>
            <person name="Flint H."/>
            <person name="Yeoman C.J."/>
            <person name="White B."/>
            <person name="Bayer E.A."/>
        </authorList>
    </citation>
    <scope>NUCLEOTIDE SEQUENCE [LARGE SCALE GENOMIC DNA]</scope>
    <source>
        <strain evidence="3 4">SY3</strain>
    </source>
</reference>
<keyword evidence="4" id="KW-1185">Reference proteome</keyword>
<dbReference type="Gene3D" id="3.40.50.1820">
    <property type="entry name" value="alpha/beta hydrolase"/>
    <property type="match status" value="1"/>
</dbReference>
<evidence type="ECO:0000259" key="2">
    <source>
        <dbReference type="Pfam" id="PF20434"/>
    </source>
</evidence>
<evidence type="ECO:0000313" key="4">
    <source>
        <dbReference type="Proteomes" id="UP000021369"/>
    </source>
</evidence>
<dbReference type="Pfam" id="PF20434">
    <property type="entry name" value="BD-FAE"/>
    <property type="match status" value="1"/>
</dbReference>
<dbReference type="RefSeq" id="WP_080691355.1">
    <property type="nucleotide sequence ID" value="NZ_JEOB01000002.1"/>
</dbReference>
<dbReference type="PANTHER" id="PTHR48081">
    <property type="entry name" value="AB HYDROLASE SUPERFAMILY PROTEIN C4A8.06C"/>
    <property type="match status" value="1"/>
</dbReference>
<proteinExistence type="predicted"/>
<dbReference type="InterPro" id="IPR049492">
    <property type="entry name" value="BD-FAE-like_dom"/>
</dbReference>
<protein>
    <submittedName>
        <fullName evidence="3">Triacylglycerol lipase</fullName>
    </submittedName>
</protein>
<dbReference type="ESTHER" id="rumal-a0a011ugw2">
    <property type="family name" value="BD-FAE"/>
</dbReference>
<gene>
    <name evidence="3" type="ORF">RASY3_09415</name>
</gene>
<evidence type="ECO:0000256" key="1">
    <source>
        <dbReference type="ARBA" id="ARBA00022801"/>
    </source>
</evidence>
<dbReference type="Proteomes" id="UP000021369">
    <property type="component" value="Unassembled WGS sequence"/>
</dbReference>
<keyword evidence="1" id="KW-0378">Hydrolase</keyword>
<feature type="domain" description="BD-FAE-like" evidence="2">
    <location>
        <begin position="49"/>
        <end position="237"/>
    </location>
</feature>
<dbReference type="InterPro" id="IPR029058">
    <property type="entry name" value="AB_hydrolase_fold"/>
</dbReference>
<accession>A0A011UGW2</accession>
<organism evidence="3 4">
    <name type="scientific">Ruminococcus albus SY3</name>
    <dbReference type="NCBI Taxonomy" id="1341156"/>
    <lineage>
        <taxon>Bacteria</taxon>
        <taxon>Bacillati</taxon>
        <taxon>Bacillota</taxon>
        <taxon>Clostridia</taxon>
        <taxon>Eubacteriales</taxon>
        <taxon>Oscillospiraceae</taxon>
        <taxon>Ruminococcus</taxon>
    </lineage>
</organism>
<dbReference type="InterPro" id="IPR050300">
    <property type="entry name" value="GDXG_lipolytic_enzyme"/>
</dbReference>
<dbReference type="SUPFAM" id="SSF53474">
    <property type="entry name" value="alpha/beta-Hydrolases"/>
    <property type="match status" value="1"/>
</dbReference>
<sequence>MPDVNERSRIFREMCLKADTDRDKGLTTPEDIERFDDNPYGSDEKWQILDVYRPKSAKGEKLPVIVSIHGGGWVYGSKEIYQFYCMNLAQRGFAVVNFTYRLAPEKRFPASLEDTNTVFAWIKDSAENYGFDLDDVFAVGDSAGAFCLSVYACILTNPALAADFKKYFEPADVELKGVGLNCGLYTTAGADESLDAYLPEDPHEHAEAIRMLDAVTHITPAFPPAYILTANADFLVDAPAVLTPALEKNGVKYELKVYGTKESPLFHVFHCDIKTEAARHANDDECSFFRGLM</sequence>
<dbReference type="PATRIC" id="fig|1341156.4.peg.1181"/>
<dbReference type="EMBL" id="JEOB01000002">
    <property type="protein sequence ID" value="EXM39914.1"/>
    <property type="molecule type" value="Genomic_DNA"/>
</dbReference>
<comment type="caution">
    <text evidence="3">The sequence shown here is derived from an EMBL/GenBank/DDBJ whole genome shotgun (WGS) entry which is preliminary data.</text>
</comment>
<name>A0A011UGW2_RUMAL</name>
<evidence type="ECO:0000313" key="3">
    <source>
        <dbReference type="EMBL" id="EXM39914.1"/>
    </source>
</evidence>
<dbReference type="GO" id="GO:0016787">
    <property type="term" value="F:hydrolase activity"/>
    <property type="evidence" value="ECO:0007669"/>
    <property type="project" value="UniProtKB-KW"/>
</dbReference>